<accession>A0ABW5DHA8</accession>
<dbReference type="Pfam" id="PF13481">
    <property type="entry name" value="AAA_25"/>
    <property type="match status" value="1"/>
</dbReference>
<dbReference type="CDD" id="cd00090">
    <property type="entry name" value="HTH_ARSR"/>
    <property type="match status" value="1"/>
</dbReference>
<organism evidence="1 2">
    <name type="scientific">Chelativorans composti</name>
    <dbReference type="NCBI Taxonomy" id="768533"/>
    <lineage>
        <taxon>Bacteria</taxon>
        <taxon>Pseudomonadati</taxon>
        <taxon>Pseudomonadota</taxon>
        <taxon>Alphaproteobacteria</taxon>
        <taxon>Hyphomicrobiales</taxon>
        <taxon>Phyllobacteriaceae</taxon>
        <taxon>Chelativorans</taxon>
    </lineage>
</organism>
<keyword evidence="2" id="KW-1185">Reference proteome</keyword>
<dbReference type="InterPro" id="IPR027417">
    <property type="entry name" value="P-loop_NTPase"/>
</dbReference>
<comment type="caution">
    <text evidence="1">The sequence shown here is derived from an EMBL/GenBank/DDBJ whole genome shotgun (WGS) entry which is preliminary data.</text>
</comment>
<gene>
    <name evidence="1" type="ORF">ACFSMZ_12185</name>
</gene>
<reference evidence="2" key="1">
    <citation type="journal article" date="2019" name="Int. J. Syst. Evol. Microbiol.">
        <title>The Global Catalogue of Microorganisms (GCM) 10K type strain sequencing project: providing services to taxonomists for standard genome sequencing and annotation.</title>
        <authorList>
            <consortium name="The Broad Institute Genomics Platform"/>
            <consortium name="The Broad Institute Genome Sequencing Center for Infectious Disease"/>
            <person name="Wu L."/>
            <person name="Ma J."/>
        </authorList>
    </citation>
    <scope>NUCLEOTIDE SEQUENCE [LARGE SCALE GENOMIC DNA]</scope>
    <source>
        <strain evidence="2">KCTC 23707</strain>
    </source>
</reference>
<dbReference type="EMBL" id="JBHUIR010000045">
    <property type="protein sequence ID" value="MFD2260518.1"/>
    <property type="molecule type" value="Genomic_DNA"/>
</dbReference>
<dbReference type="SUPFAM" id="SSF52540">
    <property type="entry name" value="P-loop containing nucleoside triphosphate hydrolases"/>
    <property type="match status" value="1"/>
</dbReference>
<sequence>MIDQIIPLEEYERRRRNTPRFRRINTNDLMAKQFDPIRWIVPDYLPEGFSVLAGRQKLGKTWLALDVALAVATGGMAMGAIRVDVGDVLYLDLENGERRVQRRIETLYPDPRTRPDLSRLEFATETIPLDKGLIEALDDWRLSVPNPRLVVIDVLQRIKPPGRSTRNAYEQDYTAWSPLQRWATEHGIAVLGLHHTRKGGADDPLESLSGSNGLSACADTTLVLDRNGNGTTLYVRGRDVDEKESALDFSDGLWTLKGDASKLRVSGERQAVLDALLDAGEPMSPSDLAAILGLPNGTIRKRLFDMAKAGDIVREDRGRYRHPDTPSNISNVGNVPAKAHENQGLTVSGGGNIGGNVTDNAKGGNIDKSLNYNDFSINVTNVTKVTGD</sequence>
<protein>
    <submittedName>
        <fullName evidence="1">AAA family ATPase</fullName>
    </submittedName>
</protein>
<proteinExistence type="predicted"/>
<dbReference type="InterPro" id="IPR036390">
    <property type="entry name" value="WH_DNA-bd_sf"/>
</dbReference>
<dbReference type="Gene3D" id="3.40.50.300">
    <property type="entry name" value="P-loop containing nucleotide triphosphate hydrolases"/>
    <property type="match status" value="1"/>
</dbReference>
<dbReference type="RefSeq" id="WP_345099538.1">
    <property type="nucleotide sequence ID" value="NZ_BAABGS010000065.1"/>
</dbReference>
<dbReference type="InterPro" id="IPR011991">
    <property type="entry name" value="ArsR-like_HTH"/>
</dbReference>
<evidence type="ECO:0000313" key="1">
    <source>
        <dbReference type="EMBL" id="MFD2260518.1"/>
    </source>
</evidence>
<dbReference type="InterPro" id="IPR036388">
    <property type="entry name" value="WH-like_DNA-bd_sf"/>
</dbReference>
<dbReference type="Proteomes" id="UP001597373">
    <property type="component" value="Unassembled WGS sequence"/>
</dbReference>
<dbReference type="Gene3D" id="1.10.10.10">
    <property type="entry name" value="Winged helix-like DNA-binding domain superfamily/Winged helix DNA-binding domain"/>
    <property type="match status" value="1"/>
</dbReference>
<dbReference type="SUPFAM" id="SSF46785">
    <property type="entry name" value="Winged helix' DNA-binding domain"/>
    <property type="match status" value="1"/>
</dbReference>
<evidence type="ECO:0000313" key="2">
    <source>
        <dbReference type="Proteomes" id="UP001597373"/>
    </source>
</evidence>
<name>A0ABW5DHA8_9HYPH</name>